<dbReference type="AlphaFoldDB" id="A0A1G1VQZ0"/>
<evidence type="ECO:0000256" key="1">
    <source>
        <dbReference type="SAM" id="Phobius"/>
    </source>
</evidence>
<sequence length="81" mass="9709">MKYVLVAAVLLSVYSFSQCYKYIAFGTEVSLVRSLYCRVGFFHFFPRPFTPFDFVIHLLVWIALCAFLFYLYRTYLKGRFF</sequence>
<keyword evidence="1" id="KW-0472">Membrane</keyword>
<comment type="caution">
    <text evidence="2">The sequence shown here is derived from an EMBL/GenBank/DDBJ whole genome shotgun (WGS) entry which is preliminary data.</text>
</comment>
<accession>A0A1G1VQZ0</accession>
<evidence type="ECO:0000313" key="3">
    <source>
        <dbReference type="Proteomes" id="UP000179233"/>
    </source>
</evidence>
<reference evidence="2 3" key="1">
    <citation type="journal article" date="2016" name="Nat. Commun.">
        <title>Thousands of microbial genomes shed light on interconnected biogeochemical processes in an aquifer system.</title>
        <authorList>
            <person name="Anantharaman K."/>
            <person name="Brown C.T."/>
            <person name="Hug L.A."/>
            <person name="Sharon I."/>
            <person name="Castelle C.J."/>
            <person name="Probst A.J."/>
            <person name="Thomas B.C."/>
            <person name="Singh A."/>
            <person name="Wilkins M.J."/>
            <person name="Karaoz U."/>
            <person name="Brodie E.L."/>
            <person name="Williams K.H."/>
            <person name="Hubbard S.S."/>
            <person name="Banfield J.F."/>
        </authorList>
    </citation>
    <scope>NUCLEOTIDE SEQUENCE [LARGE SCALE GENOMIC DNA]</scope>
</reference>
<dbReference type="Proteomes" id="UP000179233">
    <property type="component" value="Unassembled WGS sequence"/>
</dbReference>
<dbReference type="EMBL" id="MHCJ01000006">
    <property type="protein sequence ID" value="OGY17816.1"/>
    <property type="molecule type" value="Genomic_DNA"/>
</dbReference>
<keyword evidence="1" id="KW-0812">Transmembrane</keyword>
<name>A0A1G1VQZ0_9BACT</name>
<keyword evidence="1" id="KW-1133">Transmembrane helix</keyword>
<protein>
    <recommendedName>
        <fullName evidence="4">YggT family protein</fullName>
    </recommendedName>
</protein>
<organism evidence="2 3">
    <name type="scientific">Candidatus Chisholmbacteria bacterium RIFCSPHIGHO2_01_FULL_52_32</name>
    <dbReference type="NCBI Taxonomy" id="1797591"/>
    <lineage>
        <taxon>Bacteria</taxon>
        <taxon>Candidatus Chisholmiibacteriota</taxon>
    </lineage>
</organism>
<gene>
    <name evidence="2" type="ORF">A2786_00635</name>
</gene>
<evidence type="ECO:0000313" key="2">
    <source>
        <dbReference type="EMBL" id="OGY17816.1"/>
    </source>
</evidence>
<evidence type="ECO:0008006" key="4">
    <source>
        <dbReference type="Google" id="ProtNLM"/>
    </source>
</evidence>
<feature type="transmembrane region" description="Helical" evidence="1">
    <location>
        <begin position="54"/>
        <end position="72"/>
    </location>
</feature>
<proteinExistence type="predicted"/>